<evidence type="ECO:0000313" key="13">
    <source>
        <dbReference type="Proteomes" id="UP000443506"/>
    </source>
</evidence>
<evidence type="ECO:0000313" key="14">
    <source>
        <dbReference type="Proteomes" id="UP000443708"/>
    </source>
</evidence>
<evidence type="ECO:0000313" key="17">
    <source>
        <dbReference type="Proteomes" id="UP000505390"/>
    </source>
</evidence>
<reference evidence="17 18" key="2">
    <citation type="submission" date="2020-06" db="EMBL/GenBank/DDBJ databases">
        <authorList>
            <consortium name="Pathogen Informatics"/>
        </authorList>
    </citation>
    <scope>NUCLEOTIDE SEQUENCE [LARGE SCALE GENOMIC DNA]</scope>
    <source>
        <strain evidence="8 18">MOS105</strain>
        <strain evidence="2 14">S040_N01_C01</strain>
        <strain evidence="1 12">S087_N01_C01</strain>
        <strain evidence="7 17">SG160</strain>
        <strain evidence="5 16">T012_N10_C04</strain>
        <strain evidence="3 11">T012_N16_C08</strain>
        <strain evidence="4 13">T065_N03_C06</strain>
        <strain evidence="6 15">T197_A02_C01</strain>
    </source>
</reference>
<dbReference type="Proteomes" id="UP000459702">
    <property type="component" value="Unassembled WGS sequence"/>
</dbReference>
<evidence type="ECO:0000313" key="8">
    <source>
        <dbReference type="EMBL" id="CAC8231543.1"/>
    </source>
</evidence>
<evidence type="ECO:0000313" key="7">
    <source>
        <dbReference type="EMBL" id="CAC5808307.1"/>
    </source>
</evidence>
<evidence type="ECO:0000313" key="9">
    <source>
        <dbReference type="EMBL" id="RZH90264.1"/>
    </source>
</evidence>
<evidence type="ECO:0000313" key="16">
    <source>
        <dbReference type="Proteomes" id="UP000459702"/>
    </source>
</evidence>
<dbReference type="RefSeq" id="WP_000688801.1">
    <property type="nucleotide sequence ID" value="NZ_AP025249.1"/>
</dbReference>
<dbReference type="AlphaFoldDB" id="A0A2I7Y976"/>
<evidence type="ECO:0000313" key="18">
    <source>
        <dbReference type="Proteomes" id="UP000507112"/>
    </source>
</evidence>
<name>A0A2I7Y976_STAAU</name>
<accession>A0A2I7Y976</accession>
<evidence type="ECO:0000313" key="3">
    <source>
        <dbReference type="EMBL" id="CAA4392556.1"/>
    </source>
</evidence>
<dbReference type="Proteomes" id="UP000442696">
    <property type="component" value="Unassembled WGS sequence"/>
</dbReference>
<dbReference type="EMBL" id="CACURZ010000016">
    <property type="protein sequence ID" value="CAA6380682.1"/>
    <property type="molecule type" value="Genomic_DNA"/>
</dbReference>
<evidence type="ECO:0000313" key="5">
    <source>
        <dbReference type="EMBL" id="CAA6115859.1"/>
    </source>
</evidence>
<evidence type="ECO:0000313" key="15">
    <source>
        <dbReference type="Proteomes" id="UP000459586"/>
    </source>
</evidence>
<evidence type="ECO:0000313" key="2">
    <source>
        <dbReference type="EMBL" id="CAA4155440.1"/>
    </source>
</evidence>
<evidence type="ECO:0000313" key="6">
    <source>
        <dbReference type="EMBL" id="CAA6380682.1"/>
    </source>
</evidence>
<evidence type="ECO:0000313" key="4">
    <source>
        <dbReference type="EMBL" id="CAA4700425.1"/>
    </source>
</evidence>
<organism evidence="8 18">
    <name type="scientific">Staphylococcus aureus</name>
    <dbReference type="NCBI Taxonomy" id="1280"/>
    <lineage>
        <taxon>Bacteria</taxon>
        <taxon>Bacillati</taxon>
        <taxon>Bacillota</taxon>
        <taxon>Bacilli</taxon>
        <taxon>Bacillales</taxon>
        <taxon>Staphylococcaceae</taxon>
        <taxon>Staphylococcus</taxon>
    </lineage>
</organism>
<gene>
    <name evidence="9" type="ORF">EIG94_15020</name>
    <name evidence="1" type="ORF">SAMEA1029512_02266</name>
    <name evidence="2" type="ORF">SAMEA1029528_02394</name>
    <name evidence="3" type="ORF">SAMEA2078260_02326</name>
    <name evidence="5" type="ORF">SAMEA2078588_02301</name>
    <name evidence="6" type="ORF">SAMEA2080344_02356</name>
    <name evidence="4" type="ORF">SAMEA2081063_02342</name>
    <name evidence="7" type="ORF">SAMEA4008575_02457</name>
    <name evidence="8" type="ORF">SAMEA70146418_02431</name>
</gene>
<dbReference type="Proteomes" id="UP000443708">
    <property type="component" value="Unassembled WGS sequence"/>
</dbReference>
<sequence>MKIFKNFEELKKYNSDLASELLEEKEAGEWLENEIYYHKDKEDFAQYEVTDGWYSSIIDINANFNGAPDLFDYIDYEGLAEDLTQNWDVSINYLSSNNEVLTTSYGW</sequence>
<dbReference type="EMBL" id="CAIIGD010000010">
    <property type="protein sequence ID" value="CAC8231543.1"/>
    <property type="molecule type" value="Genomic_DNA"/>
</dbReference>
<dbReference type="EMBL" id="RQTC01000389">
    <property type="protein sequence ID" value="RZH90264.1"/>
    <property type="molecule type" value="Genomic_DNA"/>
</dbReference>
<dbReference type="EMBL" id="CACTQT010000015">
    <property type="protein sequence ID" value="CAA4392556.1"/>
    <property type="molecule type" value="Genomic_DNA"/>
</dbReference>
<dbReference type="Proteomes" id="UP000293434">
    <property type="component" value="Unassembled WGS sequence"/>
</dbReference>
<comment type="caution">
    <text evidence="8">The sequence shown here is derived from an EMBL/GenBank/DDBJ whole genome shotgun (WGS) entry which is preliminary data.</text>
</comment>
<dbReference type="Proteomes" id="UP000443506">
    <property type="component" value="Unassembled WGS sequence"/>
</dbReference>
<dbReference type="EMBL" id="CACUNS010000016">
    <property type="protein sequence ID" value="CAA6115859.1"/>
    <property type="molecule type" value="Genomic_DNA"/>
</dbReference>
<dbReference type="Proteomes" id="UP000507112">
    <property type="component" value="Unassembled WGS sequence"/>
</dbReference>
<evidence type="ECO:0000313" key="10">
    <source>
        <dbReference type="Proteomes" id="UP000293434"/>
    </source>
</evidence>
<dbReference type="EMBL" id="CACTPI010000012">
    <property type="protein sequence ID" value="CAA4155440.1"/>
    <property type="molecule type" value="Genomic_DNA"/>
</dbReference>
<protein>
    <submittedName>
        <fullName evidence="8">Phage protein</fullName>
    </submittedName>
</protein>
<evidence type="ECO:0000313" key="11">
    <source>
        <dbReference type="Proteomes" id="UP000442696"/>
    </source>
</evidence>
<evidence type="ECO:0000313" key="12">
    <source>
        <dbReference type="Proteomes" id="UP000442782"/>
    </source>
</evidence>
<evidence type="ECO:0000313" key="1">
    <source>
        <dbReference type="EMBL" id="CAA4150452.1"/>
    </source>
</evidence>
<dbReference type="Proteomes" id="UP000442782">
    <property type="component" value="Unassembled WGS sequence"/>
</dbReference>
<proteinExistence type="predicted"/>
<dbReference type="EMBL" id="CACTWD010000017">
    <property type="protein sequence ID" value="CAA4700425.1"/>
    <property type="molecule type" value="Genomic_DNA"/>
</dbReference>
<dbReference type="Proteomes" id="UP000505390">
    <property type="component" value="Unassembled WGS sequence"/>
</dbReference>
<reference evidence="9 10" key="1">
    <citation type="submission" date="2018-11" db="EMBL/GenBank/DDBJ databases">
        <title>Genomic profiling of Staphylococcus species from a Poultry farm system in KwaZulu-Natal, South Africa.</title>
        <authorList>
            <person name="Amoako D.G."/>
            <person name="Somboro A.M."/>
            <person name="Abia A.L.K."/>
            <person name="Bester L.A."/>
            <person name="Essack S.Y."/>
        </authorList>
    </citation>
    <scope>NUCLEOTIDE SEQUENCE [LARGE SCALE GENOMIC DNA]</scope>
    <source>
        <strain evidence="9 10">SA9</strain>
    </source>
</reference>
<dbReference type="Proteomes" id="UP000459586">
    <property type="component" value="Unassembled WGS sequence"/>
</dbReference>
<dbReference type="EMBL" id="CACTOE010000017">
    <property type="protein sequence ID" value="CAA4150452.1"/>
    <property type="molecule type" value="Genomic_DNA"/>
</dbReference>
<dbReference type="EMBL" id="CAIGXB010000011">
    <property type="protein sequence ID" value="CAC5808307.1"/>
    <property type="molecule type" value="Genomic_DNA"/>
</dbReference>